<sequence length="263" mass="29314">MKVVIFIIVGIAPTCMARKSCDDVCVDIPEEHICGYDLIAIGYIRKVDYFRPAYTLEGTYIRNRCLIQERRLLYTKTPCGTTSISSDQQYVVKGTFRNETYKLGREKYKGFIFEACLAKDPEAARRKLLIAVGEANCTATKRNRPTDCKINSREVILRPQRNKNKTNSTSQGPGRNSTSPSALPYQEIKKSLFEILSQVTSLLHFVANAQISTGIITSTSGGNGTLIHQEIQKSVYNILAEVTNLVRLVTGNVTSVARPARPE</sequence>
<keyword evidence="3" id="KW-1185">Reference proteome</keyword>
<dbReference type="AlphaFoldDB" id="A0AA36M5K6"/>
<protein>
    <submittedName>
        <fullName evidence="2">Uncharacterized protein</fullName>
    </submittedName>
</protein>
<reference evidence="2" key="1">
    <citation type="submission" date="2023-07" db="EMBL/GenBank/DDBJ databases">
        <authorList>
            <consortium name="CYATHOMIX"/>
        </authorList>
    </citation>
    <scope>NUCLEOTIDE SEQUENCE</scope>
    <source>
        <strain evidence="2">N/A</strain>
    </source>
</reference>
<comment type="caution">
    <text evidence="2">The sequence shown here is derived from an EMBL/GenBank/DDBJ whole genome shotgun (WGS) entry which is preliminary data.</text>
</comment>
<dbReference type="EMBL" id="CATQJL010000223">
    <property type="protein sequence ID" value="CAJ0599824.1"/>
    <property type="molecule type" value="Genomic_DNA"/>
</dbReference>
<evidence type="ECO:0000256" key="1">
    <source>
        <dbReference type="SAM" id="MobiDB-lite"/>
    </source>
</evidence>
<evidence type="ECO:0000313" key="2">
    <source>
        <dbReference type="EMBL" id="CAJ0599824.1"/>
    </source>
</evidence>
<feature type="region of interest" description="Disordered" evidence="1">
    <location>
        <begin position="157"/>
        <end position="181"/>
    </location>
</feature>
<name>A0AA36M5K6_CYLNA</name>
<organism evidence="2 3">
    <name type="scientific">Cylicocyclus nassatus</name>
    <name type="common">Nematode worm</name>
    <dbReference type="NCBI Taxonomy" id="53992"/>
    <lineage>
        <taxon>Eukaryota</taxon>
        <taxon>Metazoa</taxon>
        <taxon>Ecdysozoa</taxon>
        <taxon>Nematoda</taxon>
        <taxon>Chromadorea</taxon>
        <taxon>Rhabditida</taxon>
        <taxon>Rhabditina</taxon>
        <taxon>Rhabditomorpha</taxon>
        <taxon>Strongyloidea</taxon>
        <taxon>Strongylidae</taxon>
        <taxon>Cylicocyclus</taxon>
    </lineage>
</organism>
<proteinExistence type="predicted"/>
<dbReference type="Proteomes" id="UP001176961">
    <property type="component" value="Unassembled WGS sequence"/>
</dbReference>
<feature type="compositionally biased region" description="Polar residues" evidence="1">
    <location>
        <begin position="165"/>
        <end position="181"/>
    </location>
</feature>
<evidence type="ECO:0000313" key="3">
    <source>
        <dbReference type="Proteomes" id="UP001176961"/>
    </source>
</evidence>
<accession>A0AA36M5K6</accession>
<gene>
    <name evidence="2" type="ORF">CYNAS_LOCUS11807</name>
</gene>